<name>A2DVV6_TRIV3</name>
<organism evidence="1 2">
    <name type="scientific">Trichomonas vaginalis (strain ATCC PRA-98 / G3)</name>
    <dbReference type="NCBI Taxonomy" id="412133"/>
    <lineage>
        <taxon>Eukaryota</taxon>
        <taxon>Metamonada</taxon>
        <taxon>Parabasalia</taxon>
        <taxon>Trichomonadida</taxon>
        <taxon>Trichomonadidae</taxon>
        <taxon>Trichomonas</taxon>
    </lineage>
</organism>
<protein>
    <submittedName>
        <fullName evidence="1">Uncharacterized protein</fullName>
    </submittedName>
</protein>
<dbReference type="VEuPathDB" id="TrichDB:TVAG_252140"/>
<dbReference type="EMBL" id="DS113256">
    <property type="protein sequence ID" value="EAY15401.1"/>
    <property type="molecule type" value="Genomic_DNA"/>
</dbReference>
<dbReference type="RefSeq" id="XP_001327624.1">
    <property type="nucleotide sequence ID" value="XM_001327589.1"/>
</dbReference>
<dbReference type="InParanoid" id="A2DVV6"/>
<proteinExistence type="predicted"/>
<sequence length="403" mass="45896">MRFTNDGEVSYSNLLEYFTDLTEKGFSTENKSPCDIGSVISLFISFIPFDFLEKIAVNIVNLDNNAMGIRIAVSYPIPLDLDTLKMMVESLIRSKTQVTVQQPPIDANSLPLMKIYSNNEEITVCYNRDTNAISMLQAKTLDYPHFMVEFAISGSIESNYKNIIEGMIFSLPFKPRLTAIISAGSDLLLFRRIASQKPDILESLEEKTLQITEYFDWFSIQSYYYGVSSLNELNISNFAQLVVSPTKDDSSCLYLAVYVNGTKIKSEDPFVIAMLNEIDVPFQITPVSGGKEDFWCISNLVGLDLVDFYCFLNVSRLDILDPAVKCVESAFKKLFEDKKRYDKKIPEIKIANNAYKVIQSIQDSMDRVLGYEMTHPFVWDSFSKVLNKKIKKLIKKEKKTANE</sequence>
<dbReference type="AlphaFoldDB" id="A2DVV6"/>
<reference evidence="1" key="1">
    <citation type="submission" date="2006-10" db="EMBL/GenBank/DDBJ databases">
        <authorList>
            <person name="Amadeo P."/>
            <person name="Zhao Q."/>
            <person name="Wortman J."/>
            <person name="Fraser-Liggett C."/>
            <person name="Carlton J."/>
        </authorList>
    </citation>
    <scope>NUCLEOTIDE SEQUENCE</scope>
    <source>
        <strain evidence="1">G3</strain>
    </source>
</reference>
<accession>A2DVV6</accession>
<dbReference type="KEGG" id="tva:4773414"/>
<dbReference type="Proteomes" id="UP000001542">
    <property type="component" value="Unassembled WGS sequence"/>
</dbReference>
<gene>
    <name evidence="1" type="ORF">TVAG_252140</name>
</gene>
<evidence type="ECO:0000313" key="2">
    <source>
        <dbReference type="Proteomes" id="UP000001542"/>
    </source>
</evidence>
<reference evidence="1" key="2">
    <citation type="journal article" date="2007" name="Science">
        <title>Draft genome sequence of the sexually transmitted pathogen Trichomonas vaginalis.</title>
        <authorList>
            <person name="Carlton J.M."/>
            <person name="Hirt R.P."/>
            <person name="Silva J.C."/>
            <person name="Delcher A.L."/>
            <person name="Schatz M."/>
            <person name="Zhao Q."/>
            <person name="Wortman J.R."/>
            <person name="Bidwell S.L."/>
            <person name="Alsmark U.C.M."/>
            <person name="Besteiro S."/>
            <person name="Sicheritz-Ponten T."/>
            <person name="Noel C.J."/>
            <person name="Dacks J.B."/>
            <person name="Foster P.G."/>
            <person name="Simillion C."/>
            <person name="Van de Peer Y."/>
            <person name="Miranda-Saavedra D."/>
            <person name="Barton G.J."/>
            <person name="Westrop G.D."/>
            <person name="Mueller S."/>
            <person name="Dessi D."/>
            <person name="Fiori P.L."/>
            <person name="Ren Q."/>
            <person name="Paulsen I."/>
            <person name="Zhang H."/>
            <person name="Bastida-Corcuera F.D."/>
            <person name="Simoes-Barbosa A."/>
            <person name="Brown M.T."/>
            <person name="Hayes R.D."/>
            <person name="Mukherjee M."/>
            <person name="Okumura C.Y."/>
            <person name="Schneider R."/>
            <person name="Smith A.J."/>
            <person name="Vanacova S."/>
            <person name="Villalvazo M."/>
            <person name="Haas B.J."/>
            <person name="Pertea M."/>
            <person name="Feldblyum T.V."/>
            <person name="Utterback T.R."/>
            <person name="Shu C.L."/>
            <person name="Osoegawa K."/>
            <person name="de Jong P.J."/>
            <person name="Hrdy I."/>
            <person name="Horvathova L."/>
            <person name="Zubacova Z."/>
            <person name="Dolezal P."/>
            <person name="Malik S.B."/>
            <person name="Logsdon J.M. Jr."/>
            <person name="Henze K."/>
            <person name="Gupta A."/>
            <person name="Wang C.C."/>
            <person name="Dunne R.L."/>
            <person name="Upcroft J.A."/>
            <person name="Upcroft P."/>
            <person name="White O."/>
            <person name="Salzberg S.L."/>
            <person name="Tang P."/>
            <person name="Chiu C.-H."/>
            <person name="Lee Y.-S."/>
            <person name="Embley T.M."/>
            <person name="Coombs G.H."/>
            <person name="Mottram J.C."/>
            <person name="Tachezy J."/>
            <person name="Fraser-Liggett C.M."/>
            <person name="Johnson P.J."/>
        </authorList>
    </citation>
    <scope>NUCLEOTIDE SEQUENCE [LARGE SCALE GENOMIC DNA]</scope>
    <source>
        <strain evidence="1">G3</strain>
    </source>
</reference>
<keyword evidence="2" id="KW-1185">Reference proteome</keyword>
<dbReference type="VEuPathDB" id="TrichDB:TVAGG3_0846260"/>
<evidence type="ECO:0000313" key="1">
    <source>
        <dbReference type="EMBL" id="EAY15401.1"/>
    </source>
</evidence>